<dbReference type="GO" id="GO:0032259">
    <property type="term" value="P:methylation"/>
    <property type="evidence" value="ECO:0007669"/>
    <property type="project" value="UniProtKB-KW"/>
</dbReference>
<evidence type="ECO:0000256" key="1">
    <source>
        <dbReference type="ARBA" id="ARBA00008361"/>
    </source>
</evidence>
<evidence type="ECO:0000256" key="3">
    <source>
        <dbReference type="ARBA" id="ARBA00022679"/>
    </source>
</evidence>
<evidence type="ECO:0000313" key="6">
    <source>
        <dbReference type="Proteomes" id="UP000758603"/>
    </source>
</evidence>
<dbReference type="Pfam" id="PF13847">
    <property type="entry name" value="Methyltransf_31"/>
    <property type="match status" value="1"/>
</dbReference>
<dbReference type="RefSeq" id="XP_045963343.1">
    <property type="nucleotide sequence ID" value="XM_046109475.1"/>
</dbReference>
<dbReference type="InterPro" id="IPR051419">
    <property type="entry name" value="Lys/N-term_MeTrsfase_sf"/>
</dbReference>
<protein>
    <recommendedName>
        <fullName evidence="4">Methyltransferase domain-containing protein</fullName>
    </recommendedName>
</protein>
<comment type="caution">
    <text evidence="5">The sequence shown here is derived from an EMBL/GenBank/DDBJ whole genome shotgun (WGS) entry which is preliminary data.</text>
</comment>
<dbReference type="InterPro" id="IPR029063">
    <property type="entry name" value="SAM-dependent_MTases_sf"/>
</dbReference>
<dbReference type="SUPFAM" id="SSF53335">
    <property type="entry name" value="S-adenosyl-L-methionine-dependent methyltransferases"/>
    <property type="match status" value="1"/>
</dbReference>
<dbReference type="InterPro" id="IPR025714">
    <property type="entry name" value="Methyltranfer_dom"/>
</dbReference>
<dbReference type="AlphaFoldDB" id="A0A9P8UVY9"/>
<name>A0A9P8UVY9_9PEZI</name>
<evidence type="ECO:0000256" key="2">
    <source>
        <dbReference type="ARBA" id="ARBA00022603"/>
    </source>
</evidence>
<dbReference type="CDD" id="cd02440">
    <property type="entry name" value="AdoMet_MTases"/>
    <property type="match status" value="1"/>
</dbReference>
<dbReference type="Proteomes" id="UP000758603">
    <property type="component" value="Unassembled WGS sequence"/>
</dbReference>
<organism evidence="5 6">
    <name type="scientific">Truncatella angustata</name>
    <dbReference type="NCBI Taxonomy" id="152316"/>
    <lineage>
        <taxon>Eukaryota</taxon>
        <taxon>Fungi</taxon>
        <taxon>Dikarya</taxon>
        <taxon>Ascomycota</taxon>
        <taxon>Pezizomycotina</taxon>
        <taxon>Sordariomycetes</taxon>
        <taxon>Xylariomycetidae</taxon>
        <taxon>Amphisphaeriales</taxon>
        <taxon>Sporocadaceae</taxon>
        <taxon>Truncatella</taxon>
    </lineage>
</organism>
<keyword evidence="3" id="KW-0808">Transferase</keyword>
<proteinExistence type="inferred from homology"/>
<dbReference type="OrthoDB" id="411785at2759"/>
<dbReference type="EMBL" id="JAGPXC010000001">
    <property type="protein sequence ID" value="KAH6659212.1"/>
    <property type="molecule type" value="Genomic_DNA"/>
</dbReference>
<dbReference type="GeneID" id="70138366"/>
<reference evidence="5" key="1">
    <citation type="journal article" date="2021" name="Nat. Commun.">
        <title>Genetic determinants of endophytism in the Arabidopsis root mycobiome.</title>
        <authorList>
            <person name="Mesny F."/>
            <person name="Miyauchi S."/>
            <person name="Thiergart T."/>
            <person name="Pickel B."/>
            <person name="Atanasova L."/>
            <person name="Karlsson M."/>
            <person name="Huettel B."/>
            <person name="Barry K.W."/>
            <person name="Haridas S."/>
            <person name="Chen C."/>
            <person name="Bauer D."/>
            <person name="Andreopoulos W."/>
            <person name="Pangilinan J."/>
            <person name="LaButti K."/>
            <person name="Riley R."/>
            <person name="Lipzen A."/>
            <person name="Clum A."/>
            <person name="Drula E."/>
            <person name="Henrissat B."/>
            <person name="Kohler A."/>
            <person name="Grigoriev I.V."/>
            <person name="Martin F.M."/>
            <person name="Hacquard S."/>
        </authorList>
    </citation>
    <scope>NUCLEOTIDE SEQUENCE</scope>
    <source>
        <strain evidence="5">MPI-SDFR-AT-0073</strain>
    </source>
</reference>
<keyword evidence="6" id="KW-1185">Reference proteome</keyword>
<dbReference type="GO" id="GO:0008168">
    <property type="term" value="F:methyltransferase activity"/>
    <property type="evidence" value="ECO:0007669"/>
    <property type="project" value="UniProtKB-KW"/>
</dbReference>
<keyword evidence="2" id="KW-0489">Methyltransferase</keyword>
<dbReference type="PANTHER" id="PTHR12176:SF84">
    <property type="entry name" value="METHYLTRANSFERASE DOMAIN-CONTAINING PROTEIN"/>
    <property type="match status" value="1"/>
</dbReference>
<comment type="similarity">
    <text evidence="1">Belongs to the methyltransferase superfamily.</text>
</comment>
<feature type="domain" description="Methyltransferase" evidence="4">
    <location>
        <begin position="44"/>
        <end position="140"/>
    </location>
</feature>
<dbReference type="Gene3D" id="3.40.50.150">
    <property type="entry name" value="Vaccinia Virus protein VP39"/>
    <property type="match status" value="1"/>
</dbReference>
<dbReference type="PANTHER" id="PTHR12176">
    <property type="entry name" value="SAM-DEPENDENT METHYLTRANSFERASE SUPERFAMILY PROTEIN"/>
    <property type="match status" value="1"/>
</dbReference>
<gene>
    <name evidence="5" type="ORF">BKA67DRAFT_8341</name>
</gene>
<sequence length="275" mass="31134">MPPSYGTQAYWDERFKNESIFEWLVPPDSLTPYITKVIERHTADPRILHIGCGSSYLSFHLRELVQSAKQVTNVDYSEVAIQNCVQHEKRLKHFDLGEGGMIWKAVDLLCASSVNELTARDGGVPDGFDLIVDKSTSDCICCADDVTLPLPYSDCALDSLKGPSTTCFKIHPLHVLAVHLAFLAKPGITRWMCLSYSTDRFPFLSTGWNTSEASTVNAQATELGFPDPRTLWRIEHKQEVAPKQEQHNEDHDRSYVHRPATVHWLYTLLRTETML</sequence>
<evidence type="ECO:0000259" key="4">
    <source>
        <dbReference type="Pfam" id="PF13847"/>
    </source>
</evidence>
<evidence type="ECO:0000313" key="5">
    <source>
        <dbReference type="EMBL" id="KAH6659212.1"/>
    </source>
</evidence>
<accession>A0A9P8UVY9</accession>